<evidence type="ECO:0000259" key="1">
    <source>
        <dbReference type="Pfam" id="PF12706"/>
    </source>
</evidence>
<dbReference type="SUPFAM" id="SSF56281">
    <property type="entry name" value="Metallo-hydrolase/oxidoreductase"/>
    <property type="match status" value="1"/>
</dbReference>
<protein>
    <recommendedName>
        <fullName evidence="1">Metallo-beta-lactamase domain-containing protein</fullName>
    </recommendedName>
</protein>
<reference evidence="2" key="1">
    <citation type="submission" date="2018-05" db="EMBL/GenBank/DDBJ databases">
        <authorList>
            <person name="Lanie J.A."/>
            <person name="Ng W.-L."/>
            <person name="Kazmierczak K.M."/>
            <person name="Andrzejewski T.M."/>
            <person name="Davidsen T.M."/>
            <person name="Wayne K.J."/>
            <person name="Tettelin H."/>
            <person name="Glass J.I."/>
            <person name="Rusch D."/>
            <person name="Podicherti R."/>
            <person name="Tsui H.-C.T."/>
            <person name="Winkler M.E."/>
        </authorList>
    </citation>
    <scope>NUCLEOTIDE SEQUENCE</scope>
</reference>
<organism evidence="2">
    <name type="scientific">marine metagenome</name>
    <dbReference type="NCBI Taxonomy" id="408172"/>
    <lineage>
        <taxon>unclassified sequences</taxon>
        <taxon>metagenomes</taxon>
        <taxon>ecological metagenomes</taxon>
    </lineage>
</organism>
<dbReference type="InterPro" id="IPR036866">
    <property type="entry name" value="RibonucZ/Hydroxyglut_hydro"/>
</dbReference>
<sequence length="219" mass="24149">MAGAQTPTAIWLTHAHLGHIDGLGQFGTEAMNTQGIPLHCSPAVADIIRTTPVWRTLLDQGNLLLQEFCSDEPVECGGFTVTPLEVPHRDDLSDMHALQVDAEQKLLFLPDHDSWGATLAAVDATDPRDWFQQLGIDIVLLDGTFWSSSELPRQVEVPHPPVRETLELLGTRREGDPRIVFVHLNHTNPLCNPDSSESLELARTGWELGYEGLTFQCGS</sequence>
<gene>
    <name evidence="2" type="ORF">METZ01_LOCUS40429</name>
</gene>
<dbReference type="AlphaFoldDB" id="A0A381R754"/>
<dbReference type="Gene3D" id="3.60.15.10">
    <property type="entry name" value="Ribonuclease Z/Hydroxyacylglutathione hydrolase-like"/>
    <property type="match status" value="1"/>
</dbReference>
<feature type="domain" description="Metallo-beta-lactamase" evidence="1">
    <location>
        <begin position="7"/>
        <end position="183"/>
    </location>
</feature>
<name>A0A381R754_9ZZZZ</name>
<dbReference type="EMBL" id="UINC01001730">
    <property type="protein sequence ID" value="SUZ87575.1"/>
    <property type="molecule type" value="Genomic_DNA"/>
</dbReference>
<proteinExistence type="predicted"/>
<evidence type="ECO:0000313" key="2">
    <source>
        <dbReference type="EMBL" id="SUZ87575.1"/>
    </source>
</evidence>
<accession>A0A381R754</accession>
<dbReference type="InterPro" id="IPR001279">
    <property type="entry name" value="Metallo-B-lactamas"/>
</dbReference>
<dbReference type="Pfam" id="PF12706">
    <property type="entry name" value="Lactamase_B_2"/>
    <property type="match status" value="1"/>
</dbReference>